<geneLocation type="plasmid" evidence="1 2">
    <name>pCRI9333.02</name>
</geneLocation>
<dbReference type="Proteomes" id="UP000010472">
    <property type="component" value="Plasmid pCRI9333.02"/>
</dbReference>
<dbReference type="HOGENOM" id="CLU_256185_0_0_3"/>
<sequence length="1206" mass="136527">MRVDGWLNASKRDGACPLCDHLDWCSFTEDHQAVLCRRTDVAPPGWERTKSAKDGIGFVFVVKQNSTQQDLEQWQRERSLQRKQREQEERAKRAKSLSLVERDRQFRKLLDQLSLSAEDKADLQRRGLTDEEIKLGGFKSVEVWQKLDFEVDHRLPGVNLDGRSLNIKPGDEGYLSPIKNADGLIIGCQLRRRAQDDSGRYRWLTSATRKRPNGATSHLPNGELPLSIHRPIKLKSNAIGLLEGTGVKPFFTAQLRGQVVIGAASANFAGSKEQFKEALNKLSTELDSKEVILYADGGAIANPHVMQQYRTSYKLATKLGFHVLVGWWGQFTKDDPDIDELPAEVEVELITWAKFEGLLHREKRELEQLSTFIKETYNKVAHKFWKRTGELPPKPQPNPKPKPVKTDAIVLLSQWQQWLNAKSPVIPYKPGFLPTEEEYQQLGCPKIEFTGGDRNLLIKEIYQKWDKSLILESSDTGQGKSHSAGELTSDYLTGGKGRVFINDPNHRNPTTPSVEQNFTDQPPRHNGLAHDHERKTALGYPHVVRPKNGQTPDIKGNCPETETFLLLNQDKNLIVHGGKGSPICEKCPQYKDAEGKVKCNFILERQAILNEEKEIRQHLAQSVPGRAVALNEADKENKKPVDAFIIEETGASLNPYKNVPVTKKDFAHAYQELKQKDSKLAHVVEPLHDAIYELFNVLEMPEYGFNYVDARQHLLPTIPKIYQRFNDVLWELWLKDGWEDNTPKTSPWTFLIDTISKTLYPNLGAMLNSRQTPIQKQAIISDNVPLNWISLALEAIMENQAHLRVDQLGLHITKYDWRYRSTMNSYKLVLMMDSTINRDELAVLTKFKKSDILEIRQVKPDYSNYNFTIINGIGSCSKKRRAKSDFDLQVRVERTVGKIHDTHKFIGVIDHQLFANNYWGYEETDTEIKPGYWGRDNRGSNDFMRCKALVLIGTPLPNLGQAAAEYHAISGNVVRPIDLFGGYGHYVRSRAKAETYQAVGRSRAHLKPEPTHIYLIGNEAVTTKDLMQRYPGCTVNEVEIYDFCFEAAPKGVQRERGLVEELIKAIKGNTSTGSKEIAAKLGVSDGRVRQLGSEIFKNSGIKGGFTQLKTALVLLIESFKAKLTPLEDLPEDARWVAETYLPLLVTEDLSEAMESFKSLGEGFGWKTFKKILTATDVHTVCKLLSNILAAIAPILDLRNLQVEGTQ</sequence>
<evidence type="ECO:0000313" key="2">
    <source>
        <dbReference type="Proteomes" id="UP000010472"/>
    </source>
</evidence>
<dbReference type="KEGG" id="cep:Cri9333_4763"/>
<dbReference type="EMBL" id="CP003622">
    <property type="protein sequence ID" value="AFZ15537.1"/>
    <property type="molecule type" value="Genomic_DNA"/>
</dbReference>
<accession>K9W707</accession>
<name>K9W707_9CYAN</name>
<gene>
    <name evidence="1" type="ORF">Cri9333_4763</name>
</gene>
<protein>
    <recommendedName>
        <fullName evidence="3">DUF3854 domain-containing protein</fullName>
    </recommendedName>
</protein>
<organism evidence="1 2">
    <name type="scientific">Crinalium epipsammum PCC 9333</name>
    <dbReference type="NCBI Taxonomy" id="1173022"/>
    <lineage>
        <taxon>Bacteria</taxon>
        <taxon>Bacillati</taxon>
        <taxon>Cyanobacteriota</taxon>
        <taxon>Cyanophyceae</taxon>
        <taxon>Gomontiellales</taxon>
        <taxon>Gomontiellaceae</taxon>
        <taxon>Crinalium</taxon>
    </lineage>
</organism>
<evidence type="ECO:0008006" key="3">
    <source>
        <dbReference type="Google" id="ProtNLM"/>
    </source>
</evidence>
<dbReference type="OrthoDB" id="473036at2"/>
<keyword evidence="1" id="KW-0614">Plasmid</keyword>
<evidence type="ECO:0000313" key="1">
    <source>
        <dbReference type="EMBL" id="AFZ15537.1"/>
    </source>
</evidence>
<dbReference type="PATRIC" id="fig|1173022.3.peg.5152"/>
<keyword evidence="2" id="KW-1185">Reference proteome</keyword>
<dbReference type="RefSeq" id="WP_015179968.1">
    <property type="nucleotide sequence ID" value="NC_019734.1"/>
</dbReference>
<proteinExistence type="predicted"/>
<dbReference type="AlphaFoldDB" id="K9W707"/>
<reference evidence="1 2" key="1">
    <citation type="submission" date="2012-06" db="EMBL/GenBank/DDBJ databases">
        <title>Finished plasmid 2 of genome of Crinalium epipsammum PCC 9333.</title>
        <authorList>
            <consortium name="US DOE Joint Genome Institute"/>
            <person name="Gugger M."/>
            <person name="Coursin T."/>
            <person name="Rippka R."/>
            <person name="Tandeau De Marsac N."/>
            <person name="Huntemann M."/>
            <person name="Wei C.-L."/>
            <person name="Han J."/>
            <person name="Detter J.C."/>
            <person name="Han C."/>
            <person name="Tapia R."/>
            <person name="Davenport K."/>
            <person name="Daligault H."/>
            <person name="Erkkila T."/>
            <person name="Gu W."/>
            <person name="Munk A.C.C."/>
            <person name="Teshima H."/>
            <person name="Xu Y."/>
            <person name="Chain P."/>
            <person name="Chen A."/>
            <person name="Krypides N."/>
            <person name="Mavromatis K."/>
            <person name="Markowitz V."/>
            <person name="Szeto E."/>
            <person name="Ivanova N."/>
            <person name="Mikhailova N."/>
            <person name="Ovchinnikova G."/>
            <person name="Pagani I."/>
            <person name="Pati A."/>
            <person name="Goodwin L."/>
            <person name="Peters L."/>
            <person name="Pitluck S."/>
            <person name="Woyke T."/>
            <person name="Kerfeld C."/>
        </authorList>
    </citation>
    <scope>NUCLEOTIDE SEQUENCE [LARGE SCALE GENOMIC DNA]</scope>
    <source>
        <strain evidence="1 2">PCC 9333</strain>
        <plasmid evidence="2">Plasmid pCRI9333.02</plasmid>
    </source>
</reference>